<sequence length="269" mass="27829">MTGSLATAVSWLFVPATRPERFAKAAAGGADVVIIDLEDAVAPADKATARVALREHWPVESPVPVVVRVNAIGTPEATEDLAACRALAPAAVVLPKAESAEDVRAAAEAAGAAVLPLIESARGLVNLAGIVAAGPVVRLLFGSIDLGLDLGVTADAALDPSRSDLVRWSVVGSLPAPVDGVSTAIRDTDAVRRDGARAKAWGFGGKLCIHPVQVPLVHAAFAPPEAEVDWARRVLAADRGGAAAVDGEMIDRPVVERARRILREAERAR</sequence>
<evidence type="ECO:0000313" key="6">
    <source>
        <dbReference type="Proteomes" id="UP000741013"/>
    </source>
</evidence>
<dbReference type="InterPro" id="IPR005000">
    <property type="entry name" value="Aldolase/citrate-lyase_domain"/>
</dbReference>
<evidence type="ECO:0000313" key="5">
    <source>
        <dbReference type="EMBL" id="MBP2183456.1"/>
    </source>
</evidence>
<dbReference type="Gene3D" id="3.20.20.60">
    <property type="entry name" value="Phosphoenolpyruvate-binding domains"/>
    <property type="match status" value="1"/>
</dbReference>
<dbReference type="InterPro" id="IPR011206">
    <property type="entry name" value="Citrate_lyase_beta/mcl1/mcl2"/>
</dbReference>
<dbReference type="GO" id="GO:0008816">
    <property type="term" value="F:citryl-CoA lyase activity"/>
    <property type="evidence" value="ECO:0007669"/>
    <property type="project" value="UniProtKB-EC"/>
</dbReference>
<evidence type="ECO:0000256" key="1">
    <source>
        <dbReference type="ARBA" id="ARBA00001946"/>
    </source>
</evidence>
<keyword evidence="3" id="KW-0460">Magnesium</keyword>
<keyword evidence="6" id="KW-1185">Reference proteome</keyword>
<accession>A0ABS4PVI8</accession>
<gene>
    <name evidence="5" type="ORF">JOM49_004982</name>
</gene>
<protein>
    <submittedName>
        <fullName evidence="5">Citrate lyase subunit beta/citryl-CoA lyase</fullName>
        <ecNumber evidence="5">4.1.3.34</ecNumber>
    </submittedName>
</protein>
<evidence type="ECO:0000256" key="2">
    <source>
        <dbReference type="ARBA" id="ARBA00022723"/>
    </source>
</evidence>
<comment type="caution">
    <text evidence="5">The sequence shown here is derived from an EMBL/GenBank/DDBJ whole genome shotgun (WGS) entry which is preliminary data.</text>
</comment>
<dbReference type="InterPro" id="IPR015813">
    <property type="entry name" value="Pyrv/PenolPyrv_kinase-like_dom"/>
</dbReference>
<keyword evidence="2" id="KW-0479">Metal-binding</keyword>
<dbReference type="EMBL" id="JAGGMS010000001">
    <property type="protein sequence ID" value="MBP2183456.1"/>
    <property type="molecule type" value="Genomic_DNA"/>
</dbReference>
<dbReference type="RefSeq" id="WP_209666626.1">
    <property type="nucleotide sequence ID" value="NZ_JAGGMS010000001.1"/>
</dbReference>
<dbReference type="SUPFAM" id="SSF51621">
    <property type="entry name" value="Phosphoenolpyruvate/pyruvate domain"/>
    <property type="match status" value="1"/>
</dbReference>
<name>A0ABS4PVI8_9PSEU</name>
<evidence type="ECO:0000256" key="3">
    <source>
        <dbReference type="ARBA" id="ARBA00022842"/>
    </source>
</evidence>
<dbReference type="InterPro" id="IPR040442">
    <property type="entry name" value="Pyrv_kinase-like_dom_sf"/>
</dbReference>
<evidence type="ECO:0000259" key="4">
    <source>
        <dbReference type="Pfam" id="PF03328"/>
    </source>
</evidence>
<keyword evidence="5" id="KW-0456">Lyase</keyword>
<comment type="cofactor">
    <cofactor evidence="1">
        <name>Mg(2+)</name>
        <dbReference type="ChEBI" id="CHEBI:18420"/>
    </cofactor>
</comment>
<dbReference type="PANTHER" id="PTHR32308">
    <property type="entry name" value="LYASE BETA SUBUNIT, PUTATIVE (AFU_ORTHOLOGUE AFUA_4G13030)-RELATED"/>
    <property type="match status" value="1"/>
</dbReference>
<dbReference type="Proteomes" id="UP000741013">
    <property type="component" value="Unassembled WGS sequence"/>
</dbReference>
<proteinExistence type="predicted"/>
<dbReference type="EC" id="4.1.3.34" evidence="5"/>
<feature type="domain" description="HpcH/HpaI aldolase/citrate lyase" evidence="4">
    <location>
        <begin position="11"/>
        <end position="211"/>
    </location>
</feature>
<organism evidence="5 6">
    <name type="scientific">Amycolatopsis magusensis</name>
    <dbReference type="NCBI Taxonomy" id="882444"/>
    <lineage>
        <taxon>Bacteria</taxon>
        <taxon>Bacillati</taxon>
        <taxon>Actinomycetota</taxon>
        <taxon>Actinomycetes</taxon>
        <taxon>Pseudonocardiales</taxon>
        <taxon>Pseudonocardiaceae</taxon>
        <taxon>Amycolatopsis</taxon>
    </lineage>
</organism>
<reference evidence="5 6" key="1">
    <citation type="submission" date="2021-03" db="EMBL/GenBank/DDBJ databases">
        <title>Sequencing the genomes of 1000 actinobacteria strains.</title>
        <authorList>
            <person name="Klenk H.-P."/>
        </authorList>
    </citation>
    <scope>NUCLEOTIDE SEQUENCE [LARGE SCALE GENOMIC DNA]</scope>
    <source>
        <strain evidence="5 6">DSM 45510</strain>
    </source>
</reference>
<dbReference type="Pfam" id="PF03328">
    <property type="entry name" value="HpcH_HpaI"/>
    <property type="match status" value="1"/>
</dbReference>
<dbReference type="PIRSF" id="PIRSF015582">
    <property type="entry name" value="Cit_lyase_B"/>
    <property type="match status" value="1"/>
</dbReference>
<dbReference type="PANTHER" id="PTHR32308:SF10">
    <property type="entry name" value="CITRATE LYASE SUBUNIT BETA"/>
    <property type="match status" value="1"/>
</dbReference>